<feature type="signal peptide" evidence="2">
    <location>
        <begin position="1"/>
        <end position="20"/>
    </location>
</feature>
<organism evidence="4">
    <name type="scientific">Perkinsus marinus (strain ATCC 50983 / TXsc)</name>
    <dbReference type="NCBI Taxonomy" id="423536"/>
    <lineage>
        <taxon>Eukaryota</taxon>
        <taxon>Sar</taxon>
        <taxon>Alveolata</taxon>
        <taxon>Perkinsozoa</taxon>
        <taxon>Perkinsea</taxon>
        <taxon>Perkinsida</taxon>
        <taxon>Perkinsidae</taxon>
        <taxon>Perkinsus</taxon>
    </lineage>
</organism>
<evidence type="ECO:0000313" key="3">
    <source>
        <dbReference type="EMBL" id="EER09149.1"/>
    </source>
</evidence>
<sequence>MHLISSVVVVIFSNFQLGKATFGTAGETVLAVDTDLPSFGDLFEGESRSILKKESQAVLDELLVEFEKLGGELEAEESALDSETDRLVDAPEQKPQVSVEPGRPH</sequence>
<reference evidence="3 4" key="1">
    <citation type="submission" date="2008-07" db="EMBL/GenBank/DDBJ databases">
        <authorList>
            <person name="El-Sayed N."/>
            <person name="Caler E."/>
            <person name="Inman J."/>
            <person name="Amedeo P."/>
            <person name="Hass B."/>
            <person name="Wortman J."/>
        </authorList>
    </citation>
    <scope>NUCLEOTIDE SEQUENCE [LARGE SCALE GENOMIC DNA]</scope>
    <source>
        <strain evidence="4">ATCC 50983 / TXsc</strain>
    </source>
</reference>
<feature type="chain" id="PRO_5002952927" evidence="2">
    <location>
        <begin position="21"/>
        <end position="105"/>
    </location>
</feature>
<feature type="compositionally biased region" description="Basic and acidic residues" evidence="1">
    <location>
        <begin position="83"/>
        <end position="92"/>
    </location>
</feature>
<dbReference type="InParanoid" id="C5L2D7"/>
<keyword evidence="4" id="KW-1185">Reference proteome</keyword>
<accession>C5L2D7</accession>
<evidence type="ECO:0000256" key="1">
    <source>
        <dbReference type="SAM" id="MobiDB-lite"/>
    </source>
</evidence>
<dbReference type="EMBL" id="GG678581">
    <property type="protein sequence ID" value="EER09149.1"/>
    <property type="molecule type" value="Genomic_DNA"/>
</dbReference>
<evidence type="ECO:0000313" key="4">
    <source>
        <dbReference type="Proteomes" id="UP000007800"/>
    </source>
</evidence>
<dbReference type="Proteomes" id="UP000007800">
    <property type="component" value="Unassembled WGS sequence"/>
</dbReference>
<keyword evidence="2" id="KW-0732">Signal</keyword>
<dbReference type="RefSeq" id="XP_002777333.1">
    <property type="nucleotide sequence ID" value="XM_002777287.1"/>
</dbReference>
<feature type="region of interest" description="Disordered" evidence="1">
    <location>
        <begin position="75"/>
        <end position="105"/>
    </location>
</feature>
<evidence type="ECO:0000256" key="2">
    <source>
        <dbReference type="SAM" id="SignalP"/>
    </source>
</evidence>
<name>C5L2D7_PERM5</name>
<gene>
    <name evidence="3" type="ORF">Pmar_PMAR024173</name>
</gene>
<dbReference type="GeneID" id="9065320"/>
<protein>
    <submittedName>
        <fullName evidence="3">Uncharacterized protein</fullName>
    </submittedName>
</protein>
<proteinExistence type="predicted"/>
<dbReference type="AlphaFoldDB" id="C5L2D7"/>